<feature type="compositionally biased region" description="Polar residues" evidence="1">
    <location>
        <begin position="327"/>
        <end position="340"/>
    </location>
</feature>
<feature type="compositionally biased region" description="Low complexity" evidence="1">
    <location>
        <begin position="69"/>
        <end position="81"/>
    </location>
</feature>
<dbReference type="STRING" id="37992.A0A4Z0Z1X8"/>
<dbReference type="AlphaFoldDB" id="A0A4Z0Z1X8"/>
<comment type="caution">
    <text evidence="2">The sequence shown here is derived from an EMBL/GenBank/DDBJ whole genome shotgun (WGS) entry which is preliminary data.</text>
</comment>
<feature type="region of interest" description="Disordered" evidence="1">
    <location>
        <begin position="61"/>
        <end position="86"/>
    </location>
</feature>
<feature type="region of interest" description="Disordered" evidence="1">
    <location>
        <begin position="311"/>
        <end position="390"/>
    </location>
</feature>
<evidence type="ECO:0000313" key="2">
    <source>
        <dbReference type="EMBL" id="TGJ84753.1"/>
    </source>
</evidence>
<evidence type="ECO:0000256" key="1">
    <source>
        <dbReference type="SAM" id="MobiDB-lite"/>
    </source>
</evidence>
<feature type="compositionally biased region" description="Pro residues" evidence="1">
    <location>
        <begin position="496"/>
        <end position="507"/>
    </location>
</feature>
<feature type="region of interest" description="Disordered" evidence="1">
    <location>
        <begin position="267"/>
        <end position="299"/>
    </location>
</feature>
<sequence length="901" mass="99489">MSHVAAAASGHEPACAVTATVAVTATSVLTGPENDEVREYDKIVQFRDTVVSGKHPRIKVPASSVAKNASAAPQPSPSSAPERVAQPSTSLPIINNAADGHSMSNMVSFKANSQQPAVTVPSASSTPFIPGVSRPFGAGKPEIDPVLLQKSDGLVKAELQIQRQRLEKALKDQIEERRTSIRGNHPSSEQLPELDISDILAKALTLVQATAPATSNLPSPTANASVASDSFDENTFYSSQHDTPESRPSVPARNALENIQLQHNATSANQTNSYAPSSVPLTSRPLPGSTSRPPPTNAARNIAHGQIIAAHIPHPPAGPTAPVHSQGMISTSRTETQNLLKQGHQRERRETQLISSDSQDASRSDNSGITDSDQSADQHGLQNQTHLVPNPNFRQLEKPLIRGHNLSPFAPQPAHVSPLAVARQPHIRESDTSALQRVPAQVTTLRQEHAVVISPESSPQGDKGSKKKNNKKKNKRKADARAQDGQGSPTIKPEPRSPSPLAAPPFIRPQKRPRRFGRQEPEIIYDEPILERPSSQVHQERYPPPIHVERVPQGYEGVDDPYSRQVRHSVAPVAHRLESPLYEERRPDGSIIRYVRHVPSPSGYPDPYGAVEPRPIRTSSYTVETPDLREVSTYQREGRMSVRPYADRARSRSPIIVERRSSAMPPPSAPTRRIVIDEYGREYFEPVRTTTVSRQSVVPPTRPGDHELVYERAPIRATSRIPAPDIVGEDGVIYRRASPGYAPRRVITQPEYGVGFRSYRERDYPVVPPSQEFVQIRGATEHRLTEHVPRDYLPRAASVRPVESVPYDRLPSTRPDIPPRQYAASVHPDARREIAPHVGRDYSVRPEMEIPQRAYSVRPVERQYYDQPPPREGEITYVERPRAAHQEVIYPGNGASRQVYQ</sequence>
<gene>
    <name evidence="2" type="ORF">E0Z10_g4045</name>
</gene>
<keyword evidence="3" id="KW-1185">Reference proteome</keyword>
<feature type="region of interest" description="Disordered" evidence="1">
    <location>
        <begin position="450"/>
        <end position="521"/>
    </location>
</feature>
<accession>A0A4Z0Z1X8</accession>
<feature type="compositionally biased region" description="Polar residues" evidence="1">
    <location>
        <begin position="267"/>
        <end position="281"/>
    </location>
</feature>
<feature type="compositionally biased region" description="Polar residues" evidence="1">
    <location>
        <begin position="352"/>
        <end position="387"/>
    </location>
</feature>
<dbReference type="Proteomes" id="UP000297716">
    <property type="component" value="Unassembled WGS sequence"/>
</dbReference>
<protein>
    <submittedName>
        <fullName evidence="2">Uncharacterized protein</fullName>
    </submittedName>
</protein>
<dbReference type="EMBL" id="SKBN01000060">
    <property type="protein sequence ID" value="TGJ84753.1"/>
    <property type="molecule type" value="Genomic_DNA"/>
</dbReference>
<feature type="region of interest" description="Disordered" evidence="1">
    <location>
        <begin position="806"/>
        <end position="825"/>
    </location>
</feature>
<feature type="compositionally biased region" description="Basic residues" evidence="1">
    <location>
        <begin position="465"/>
        <end position="476"/>
    </location>
</feature>
<organism evidence="2 3">
    <name type="scientific">Xylaria hypoxylon</name>
    <dbReference type="NCBI Taxonomy" id="37992"/>
    <lineage>
        <taxon>Eukaryota</taxon>
        <taxon>Fungi</taxon>
        <taxon>Dikarya</taxon>
        <taxon>Ascomycota</taxon>
        <taxon>Pezizomycotina</taxon>
        <taxon>Sordariomycetes</taxon>
        <taxon>Xylariomycetidae</taxon>
        <taxon>Xylariales</taxon>
        <taxon>Xylariaceae</taxon>
        <taxon>Xylaria</taxon>
    </lineage>
</organism>
<proteinExistence type="predicted"/>
<evidence type="ECO:0000313" key="3">
    <source>
        <dbReference type="Proteomes" id="UP000297716"/>
    </source>
</evidence>
<feature type="region of interest" description="Disordered" evidence="1">
    <location>
        <begin position="403"/>
        <end position="425"/>
    </location>
</feature>
<dbReference type="OrthoDB" id="5333304at2759"/>
<name>A0A4Z0Z1X8_9PEZI</name>
<reference evidence="2 3" key="1">
    <citation type="submission" date="2019-03" db="EMBL/GenBank/DDBJ databases">
        <title>Draft genome sequence of Xylaria hypoxylon DSM 108379, a ubiquitous saprotrophic-parasitic fungi on hardwood.</title>
        <authorList>
            <person name="Buettner E."/>
            <person name="Leonhardt S."/>
            <person name="Gebauer A.M."/>
            <person name="Liers C."/>
            <person name="Hofrichter M."/>
            <person name="Kellner H."/>
        </authorList>
    </citation>
    <scope>NUCLEOTIDE SEQUENCE [LARGE SCALE GENOMIC DNA]</scope>
    <source>
        <strain evidence="2 3">DSM 108379</strain>
    </source>
</reference>